<dbReference type="OrthoDB" id="13900at2"/>
<evidence type="ECO:0000313" key="2">
    <source>
        <dbReference type="EMBL" id="ACL46351.1"/>
    </source>
</evidence>
<dbReference type="InterPro" id="IPR029060">
    <property type="entry name" value="PIN-like_dom_sf"/>
</dbReference>
<dbReference type="eggNOG" id="COG5573">
    <property type="taxonomic scope" value="Bacteria"/>
</dbReference>
<evidence type="ECO:0000259" key="1">
    <source>
        <dbReference type="Pfam" id="PF01850"/>
    </source>
</evidence>
<dbReference type="AlphaFoldDB" id="B8HVN9"/>
<feature type="domain" description="PIN" evidence="1">
    <location>
        <begin position="4"/>
        <end position="124"/>
    </location>
</feature>
<dbReference type="Gene3D" id="3.40.50.1010">
    <property type="entry name" value="5'-nuclease"/>
    <property type="match status" value="1"/>
</dbReference>
<protein>
    <recommendedName>
        <fullName evidence="1">PIN domain-containing protein</fullName>
    </recommendedName>
</protein>
<dbReference type="EMBL" id="CP001344">
    <property type="protein sequence ID" value="ACL46351.1"/>
    <property type="molecule type" value="Genomic_DNA"/>
</dbReference>
<gene>
    <name evidence="2" type="ordered locus">Cyan7425_4037</name>
</gene>
<dbReference type="STRING" id="395961.Cyan7425_4037"/>
<dbReference type="InterPro" id="IPR002716">
    <property type="entry name" value="PIN_dom"/>
</dbReference>
<reference evidence="2" key="1">
    <citation type="submission" date="2009-01" db="EMBL/GenBank/DDBJ databases">
        <title>Complete sequence of chromosome Cyanothece sp. PCC 7425.</title>
        <authorList>
            <consortium name="US DOE Joint Genome Institute"/>
            <person name="Lucas S."/>
            <person name="Copeland A."/>
            <person name="Lapidus A."/>
            <person name="Glavina del Rio T."/>
            <person name="Dalin E."/>
            <person name="Tice H."/>
            <person name="Bruce D."/>
            <person name="Goodwin L."/>
            <person name="Pitluck S."/>
            <person name="Sims D."/>
            <person name="Meineke L."/>
            <person name="Brettin T."/>
            <person name="Detter J.C."/>
            <person name="Han C."/>
            <person name="Larimer F."/>
            <person name="Land M."/>
            <person name="Hauser L."/>
            <person name="Kyrpides N."/>
            <person name="Ovchinnikova G."/>
            <person name="Liberton M."/>
            <person name="Stoeckel J."/>
            <person name="Banerjee A."/>
            <person name="Singh A."/>
            <person name="Page L."/>
            <person name="Sato H."/>
            <person name="Zhao L."/>
            <person name="Sherman L."/>
            <person name="Pakrasi H."/>
            <person name="Richardson P."/>
        </authorList>
    </citation>
    <scope>NUCLEOTIDE SEQUENCE</scope>
    <source>
        <strain evidence="2">PCC 7425</strain>
    </source>
</reference>
<proteinExistence type="predicted"/>
<organism evidence="2">
    <name type="scientific">Cyanothece sp. (strain PCC 7425 / ATCC 29141)</name>
    <dbReference type="NCBI Taxonomy" id="395961"/>
    <lineage>
        <taxon>Bacteria</taxon>
        <taxon>Bacillati</taxon>
        <taxon>Cyanobacteriota</taxon>
        <taxon>Cyanophyceae</taxon>
        <taxon>Gomontiellales</taxon>
        <taxon>Cyanothecaceae</taxon>
        <taxon>Cyanothece</taxon>
    </lineage>
</organism>
<dbReference type="SUPFAM" id="SSF88723">
    <property type="entry name" value="PIN domain-like"/>
    <property type="match status" value="1"/>
</dbReference>
<dbReference type="KEGG" id="cyn:Cyan7425_4037"/>
<accession>B8HVN9</accession>
<sequence length="135" mass="15287">MNAVDTNILMYINDPRDPAKQGVAISLVSTLAECTLLWQVACEYLAASRKLEPLGYNRAQAYQYIRDLQQVWYTALPTWRVIDRAENMMSRFSLSHWDSMIIAACLEANVQTLYTEDFGYSSIDGLGIVNPFIAP</sequence>
<dbReference type="HOGENOM" id="CLU_128080_0_0_3"/>
<dbReference type="Pfam" id="PF01850">
    <property type="entry name" value="PIN"/>
    <property type="match status" value="1"/>
</dbReference>
<name>B8HVN9_CYAP4</name>